<keyword evidence="5" id="KW-0812">Transmembrane</keyword>
<dbReference type="AlphaFoldDB" id="A0A1B3ZCR1"/>
<feature type="domain" description="TonB-dependent receptor-like beta-barrel" evidence="11">
    <location>
        <begin position="24"/>
        <end position="204"/>
    </location>
</feature>
<keyword evidence="4" id="KW-0410">Iron transport</keyword>
<dbReference type="PANTHER" id="PTHR32552:SF81">
    <property type="entry name" value="TONB-DEPENDENT OUTER MEMBRANE RECEPTOR"/>
    <property type="match status" value="1"/>
</dbReference>
<dbReference type="InterPro" id="IPR000531">
    <property type="entry name" value="Beta-barrel_TonB"/>
</dbReference>
<dbReference type="GO" id="GO:0006826">
    <property type="term" value="P:iron ion transport"/>
    <property type="evidence" value="ECO:0007669"/>
    <property type="project" value="UniProtKB-KW"/>
</dbReference>
<dbReference type="EMBL" id="CP014168">
    <property type="protein sequence ID" value="AOH85212.1"/>
    <property type="molecule type" value="Genomic_DNA"/>
</dbReference>
<dbReference type="PANTHER" id="PTHR32552">
    <property type="entry name" value="FERRICHROME IRON RECEPTOR-RELATED"/>
    <property type="match status" value="1"/>
</dbReference>
<name>A0A1B3ZCR1_9SPHN</name>
<evidence type="ECO:0000313" key="12">
    <source>
        <dbReference type="EMBL" id="AOH85212.1"/>
    </source>
</evidence>
<dbReference type="Proteomes" id="UP000094256">
    <property type="component" value="Chromosome"/>
</dbReference>
<keyword evidence="8" id="KW-0798">TonB box</keyword>
<evidence type="ECO:0000256" key="1">
    <source>
        <dbReference type="ARBA" id="ARBA00004571"/>
    </source>
</evidence>
<proteinExistence type="predicted"/>
<protein>
    <recommendedName>
        <fullName evidence="11">TonB-dependent receptor-like beta-barrel domain-containing protein</fullName>
    </recommendedName>
</protein>
<keyword evidence="2" id="KW-0813">Transport</keyword>
<dbReference type="InterPro" id="IPR036942">
    <property type="entry name" value="Beta-barrel_TonB_sf"/>
</dbReference>
<dbReference type="RefSeq" id="WP_069205750.1">
    <property type="nucleotide sequence ID" value="NZ_CP014168.1"/>
</dbReference>
<dbReference type="InterPro" id="IPR039426">
    <property type="entry name" value="TonB-dep_rcpt-like"/>
</dbReference>
<evidence type="ECO:0000256" key="2">
    <source>
        <dbReference type="ARBA" id="ARBA00022448"/>
    </source>
</evidence>
<keyword evidence="6" id="KW-0408">Iron</keyword>
<evidence type="ECO:0000256" key="3">
    <source>
        <dbReference type="ARBA" id="ARBA00022452"/>
    </source>
</evidence>
<evidence type="ECO:0000256" key="4">
    <source>
        <dbReference type="ARBA" id="ARBA00022496"/>
    </source>
</evidence>
<dbReference type="KEGG" id="span:AWL63_15850"/>
<evidence type="ECO:0000256" key="7">
    <source>
        <dbReference type="ARBA" id="ARBA00023065"/>
    </source>
</evidence>
<comment type="subcellular location">
    <subcellularLocation>
        <location evidence="1">Cell outer membrane</location>
        <topology evidence="1">Multi-pass membrane protein</topology>
    </subcellularLocation>
</comment>
<evidence type="ECO:0000256" key="8">
    <source>
        <dbReference type="ARBA" id="ARBA00023077"/>
    </source>
</evidence>
<dbReference type="Gene3D" id="2.40.170.20">
    <property type="entry name" value="TonB-dependent receptor, beta-barrel domain"/>
    <property type="match status" value="1"/>
</dbReference>
<dbReference type="GO" id="GO:0009279">
    <property type="term" value="C:cell outer membrane"/>
    <property type="evidence" value="ECO:0007669"/>
    <property type="project" value="UniProtKB-SubCell"/>
</dbReference>
<reference evidence="12 13" key="1">
    <citation type="submission" date="2016-01" db="EMBL/GenBank/DDBJ databases">
        <title>Complete genome and mega plasmid sequence of Sphingomonas panacis DCY99 elicits systemic resistance in rice to Xanthomonas oryzae.</title>
        <authorList>
            <person name="Kim Y.J."/>
            <person name="Yang D.C."/>
            <person name="Sing P."/>
        </authorList>
    </citation>
    <scope>NUCLEOTIDE SEQUENCE [LARGE SCALE GENOMIC DNA]</scope>
    <source>
        <strain evidence="12 13">DCY99</strain>
    </source>
</reference>
<dbReference type="STRING" id="1560345.AWL63_15850"/>
<organism evidence="12 13">
    <name type="scientific">Sphingomonas panacis</name>
    <dbReference type="NCBI Taxonomy" id="1560345"/>
    <lineage>
        <taxon>Bacteria</taxon>
        <taxon>Pseudomonadati</taxon>
        <taxon>Pseudomonadota</taxon>
        <taxon>Alphaproteobacteria</taxon>
        <taxon>Sphingomonadales</taxon>
        <taxon>Sphingomonadaceae</taxon>
        <taxon>Sphingomonas</taxon>
    </lineage>
</organism>
<sequence length="240" mass="25972">MPRLSFKSGGFDNRATRIDLATLPFNPEKVTTYEGGLKATLFGRALRSNLAVFYNDYRDLQVSFYDPAYVGSRRGNAGKAHSWGVELENDLHLSKRASLQASGGYLKAVYDDYKGAGGKGIDADGNPLTNAPKWSVSGGANYDLPAGKFGDVKVSLNAQYQGSFYTAALARPQDRGPGQTFVNGAITWTPRDPSFQIRVEGRNILGADAPVGSSYTPTTGIYYKNYADPATVLVSFKISR</sequence>
<evidence type="ECO:0000259" key="11">
    <source>
        <dbReference type="Pfam" id="PF00593"/>
    </source>
</evidence>
<dbReference type="Pfam" id="PF00593">
    <property type="entry name" value="TonB_dep_Rec_b-barrel"/>
    <property type="match status" value="1"/>
</dbReference>
<evidence type="ECO:0000256" key="5">
    <source>
        <dbReference type="ARBA" id="ARBA00022692"/>
    </source>
</evidence>
<keyword evidence="10" id="KW-0998">Cell outer membrane</keyword>
<gene>
    <name evidence="12" type="ORF">AWL63_15850</name>
</gene>
<keyword evidence="9" id="KW-0472">Membrane</keyword>
<keyword evidence="3" id="KW-1134">Transmembrane beta strand</keyword>
<evidence type="ECO:0000313" key="13">
    <source>
        <dbReference type="Proteomes" id="UP000094256"/>
    </source>
</evidence>
<keyword evidence="7" id="KW-0406">Ion transport</keyword>
<evidence type="ECO:0000256" key="9">
    <source>
        <dbReference type="ARBA" id="ARBA00023136"/>
    </source>
</evidence>
<keyword evidence="13" id="KW-1185">Reference proteome</keyword>
<evidence type="ECO:0000256" key="6">
    <source>
        <dbReference type="ARBA" id="ARBA00023004"/>
    </source>
</evidence>
<accession>A0A1B3ZCR1</accession>
<dbReference type="SUPFAM" id="SSF56935">
    <property type="entry name" value="Porins"/>
    <property type="match status" value="1"/>
</dbReference>
<evidence type="ECO:0000256" key="10">
    <source>
        <dbReference type="ARBA" id="ARBA00023237"/>
    </source>
</evidence>